<reference evidence="1 2" key="1">
    <citation type="submission" date="2020-07" db="EMBL/GenBank/DDBJ databases">
        <title>Genomic characterization of Flavobacterium psychrophilum strains.</title>
        <authorList>
            <person name="Castillo D."/>
            <person name="Jorgensen J."/>
            <person name="Middelboe M."/>
        </authorList>
    </citation>
    <scope>NUCLEOTIDE SEQUENCE [LARGE SCALE GENOMIC DNA]</scope>
    <source>
        <strain evidence="1 2">FPS-R7</strain>
    </source>
</reference>
<evidence type="ECO:0000313" key="1">
    <source>
        <dbReference type="EMBL" id="QRE03209.1"/>
    </source>
</evidence>
<accession>A0A7U2NDQ9</accession>
<dbReference type="InterPro" id="IPR034660">
    <property type="entry name" value="DinB/YfiT-like"/>
</dbReference>
<dbReference type="Gene3D" id="1.20.120.450">
    <property type="entry name" value="dinb family like domain"/>
    <property type="match status" value="1"/>
</dbReference>
<protein>
    <submittedName>
        <fullName evidence="1">DinB family protein</fullName>
    </submittedName>
</protein>
<gene>
    <name evidence="1" type="ORF">H0H26_09900</name>
</gene>
<proteinExistence type="predicted"/>
<name>A0A7U2NDQ9_FLAPS</name>
<organism evidence="1 2">
    <name type="scientific">Flavobacterium psychrophilum</name>
    <dbReference type="NCBI Taxonomy" id="96345"/>
    <lineage>
        <taxon>Bacteria</taxon>
        <taxon>Pseudomonadati</taxon>
        <taxon>Bacteroidota</taxon>
        <taxon>Flavobacteriia</taxon>
        <taxon>Flavobacteriales</taxon>
        <taxon>Flavobacteriaceae</taxon>
        <taxon>Flavobacterium</taxon>
    </lineage>
</organism>
<dbReference type="PANTHER" id="PTHR39473">
    <property type="match status" value="1"/>
</dbReference>
<dbReference type="PANTHER" id="PTHR39473:SF1">
    <property type="entry name" value="DINB-LIKE DOMAIN-CONTAINING PROTEIN"/>
    <property type="match status" value="1"/>
</dbReference>
<evidence type="ECO:0000313" key="2">
    <source>
        <dbReference type="Proteomes" id="UP000596329"/>
    </source>
</evidence>
<sequence length="162" mass="19024">MTFIIIRDTLEKLKDLINQLSNEDFVLPILYLDNSSIGEHSRHIIEMFQCLLNSYKSGLLNYDDRQRNNLIQTDTNFAIQTIENIINSIERENKNIALNQMLYENQVSIQTNYFRELLYNLEHCIHHQALIKVAVFQLENIKVTENFGIAPSTIEYKKQCAQ</sequence>
<dbReference type="RefSeq" id="WP_094167612.1">
    <property type="nucleotide sequence ID" value="NZ_CP059075.1"/>
</dbReference>
<dbReference type="EMBL" id="CP059075">
    <property type="protein sequence ID" value="QRE03209.1"/>
    <property type="molecule type" value="Genomic_DNA"/>
</dbReference>
<dbReference type="AlphaFoldDB" id="A0A7U2NDQ9"/>
<dbReference type="Proteomes" id="UP000596329">
    <property type="component" value="Chromosome"/>
</dbReference>
<dbReference type="SUPFAM" id="SSF109854">
    <property type="entry name" value="DinB/YfiT-like putative metalloenzymes"/>
    <property type="match status" value="1"/>
</dbReference>